<name>A0A0D3B8L8_BRAOL</name>
<accession>A0A0D3B8L8</accession>
<dbReference type="Gramene" id="Bo3g049870.1">
    <property type="protein sequence ID" value="Bo3g049870.1"/>
    <property type="gene ID" value="Bo3g049870"/>
</dbReference>
<sequence length="116" mass="13448">MPMPNAPKDAENETLDETRRQLKWENNDYICHGHILNGILDPLFNVYHNVESSKEFWPVMEQYNELLCILRQFAQQTMNMDKSISVSSIIDKLPASWKDFKPMINTQKGKGVSCTT</sequence>
<dbReference type="PANTHER" id="PTHR47592:SF29">
    <property type="entry name" value="ZINC FINGER, CCHC-TYPE"/>
    <property type="match status" value="1"/>
</dbReference>
<evidence type="ECO:0000313" key="1">
    <source>
        <dbReference type="EnsemblPlants" id="Bo3g049870.1"/>
    </source>
</evidence>
<dbReference type="EnsemblPlants" id="Bo3g049870.1">
    <property type="protein sequence ID" value="Bo3g049870.1"/>
    <property type="gene ID" value="Bo3g049870"/>
</dbReference>
<dbReference type="AlphaFoldDB" id="A0A0D3B8L8"/>
<reference evidence="1" key="2">
    <citation type="submission" date="2015-03" db="UniProtKB">
        <authorList>
            <consortium name="EnsemblPlants"/>
        </authorList>
    </citation>
    <scope>IDENTIFICATION</scope>
</reference>
<reference evidence="1 2" key="1">
    <citation type="journal article" date="2014" name="Genome Biol.">
        <title>Transcriptome and methylome profiling reveals relics of genome dominance in the mesopolyploid Brassica oleracea.</title>
        <authorList>
            <person name="Parkin I.A."/>
            <person name="Koh C."/>
            <person name="Tang H."/>
            <person name="Robinson S.J."/>
            <person name="Kagale S."/>
            <person name="Clarke W.E."/>
            <person name="Town C.D."/>
            <person name="Nixon J."/>
            <person name="Krishnakumar V."/>
            <person name="Bidwell S.L."/>
            <person name="Denoeud F."/>
            <person name="Belcram H."/>
            <person name="Links M.G."/>
            <person name="Just J."/>
            <person name="Clarke C."/>
            <person name="Bender T."/>
            <person name="Huebert T."/>
            <person name="Mason A.S."/>
            <person name="Pires J.C."/>
            <person name="Barker G."/>
            <person name="Moore J."/>
            <person name="Walley P.G."/>
            <person name="Manoli S."/>
            <person name="Batley J."/>
            <person name="Edwards D."/>
            <person name="Nelson M.N."/>
            <person name="Wang X."/>
            <person name="Paterson A.H."/>
            <person name="King G."/>
            <person name="Bancroft I."/>
            <person name="Chalhoub B."/>
            <person name="Sharpe A.G."/>
        </authorList>
    </citation>
    <scope>NUCLEOTIDE SEQUENCE</scope>
    <source>
        <strain evidence="1 2">cv. TO1000</strain>
    </source>
</reference>
<evidence type="ECO:0000313" key="2">
    <source>
        <dbReference type="Proteomes" id="UP000032141"/>
    </source>
</evidence>
<protein>
    <submittedName>
        <fullName evidence="1">Uncharacterized protein</fullName>
    </submittedName>
</protein>
<dbReference type="PANTHER" id="PTHR47592">
    <property type="entry name" value="PBF68 PROTEIN"/>
    <property type="match status" value="1"/>
</dbReference>
<keyword evidence="2" id="KW-1185">Reference proteome</keyword>
<organism evidence="1 2">
    <name type="scientific">Brassica oleracea var. oleracea</name>
    <dbReference type="NCBI Taxonomy" id="109376"/>
    <lineage>
        <taxon>Eukaryota</taxon>
        <taxon>Viridiplantae</taxon>
        <taxon>Streptophyta</taxon>
        <taxon>Embryophyta</taxon>
        <taxon>Tracheophyta</taxon>
        <taxon>Spermatophyta</taxon>
        <taxon>Magnoliopsida</taxon>
        <taxon>eudicotyledons</taxon>
        <taxon>Gunneridae</taxon>
        <taxon>Pentapetalae</taxon>
        <taxon>rosids</taxon>
        <taxon>malvids</taxon>
        <taxon>Brassicales</taxon>
        <taxon>Brassicaceae</taxon>
        <taxon>Brassiceae</taxon>
        <taxon>Brassica</taxon>
    </lineage>
</organism>
<dbReference type="HOGENOM" id="CLU_2100275_0_0_1"/>
<proteinExistence type="predicted"/>
<dbReference type="Proteomes" id="UP000032141">
    <property type="component" value="Chromosome C3"/>
</dbReference>